<proteinExistence type="predicted"/>
<evidence type="ECO:0000313" key="2">
    <source>
        <dbReference type="EMBL" id="CAG8620000.1"/>
    </source>
</evidence>
<dbReference type="Proteomes" id="UP000789405">
    <property type="component" value="Unassembled WGS sequence"/>
</dbReference>
<evidence type="ECO:0000313" key="3">
    <source>
        <dbReference type="Proteomes" id="UP000789405"/>
    </source>
</evidence>
<comment type="caution">
    <text evidence="2">The sequence shown here is derived from an EMBL/GenBank/DDBJ whole genome shotgun (WGS) entry which is preliminary data.</text>
</comment>
<feature type="compositionally biased region" description="Polar residues" evidence="1">
    <location>
        <begin position="41"/>
        <end position="56"/>
    </location>
</feature>
<keyword evidence="3" id="KW-1185">Reference proteome</keyword>
<dbReference type="AlphaFoldDB" id="A0A9N9D1Y7"/>
<gene>
    <name evidence="2" type="ORF">DERYTH_LOCUS8588</name>
</gene>
<sequence>MEGESYQQKLLIRITSSKSPMFILLQIVRTENRWTPSSYLDTKSMQMDNQRKTYSPPQLPNLRIRFPN</sequence>
<name>A0A9N9D1Y7_9GLOM</name>
<protein>
    <submittedName>
        <fullName evidence="2">26239_t:CDS:1</fullName>
    </submittedName>
</protein>
<reference evidence="2" key="1">
    <citation type="submission" date="2021-06" db="EMBL/GenBank/DDBJ databases">
        <authorList>
            <person name="Kallberg Y."/>
            <person name="Tangrot J."/>
            <person name="Rosling A."/>
        </authorList>
    </citation>
    <scope>NUCLEOTIDE SEQUENCE</scope>
    <source>
        <strain evidence="2">MA453B</strain>
    </source>
</reference>
<dbReference type="EMBL" id="CAJVPY010004456">
    <property type="protein sequence ID" value="CAG8620000.1"/>
    <property type="molecule type" value="Genomic_DNA"/>
</dbReference>
<evidence type="ECO:0000256" key="1">
    <source>
        <dbReference type="SAM" id="MobiDB-lite"/>
    </source>
</evidence>
<accession>A0A9N9D1Y7</accession>
<feature type="region of interest" description="Disordered" evidence="1">
    <location>
        <begin position="41"/>
        <end position="60"/>
    </location>
</feature>
<organism evidence="2 3">
    <name type="scientific">Dentiscutata erythropus</name>
    <dbReference type="NCBI Taxonomy" id="1348616"/>
    <lineage>
        <taxon>Eukaryota</taxon>
        <taxon>Fungi</taxon>
        <taxon>Fungi incertae sedis</taxon>
        <taxon>Mucoromycota</taxon>
        <taxon>Glomeromycotina</taxon>
        <taxon>Glomeromycetes</taxon>
        <taxon>Diversisporales</taxon>
        <taxon>Gigasporaceae</taxon>
        <taxon>Dentiscutata</taxon>
    </lineage>
</organism>